<keyword evidence="2" id="KW-1185">Reference proteome</keyword>
<proteinExistence type="predicted"/>
<dbReference type="Pfam" id="PF18854">
    <property type="entry name" value="baeRF_family10"/>
    <property type="match status" value="1"/>
</dbReference>
<dbReference type="Proteomes" id="UP000820669">
    <property type="component" value="Unassembled WGS sequence"/>
</dbReference>
<sequence length="377" mass="42770">MLAVETVQRITEFTGDGLPVLTLYVRIDPADRAAYISQVDAMLHEVRGVAGNKDLPHEVRNSLRKDIERINEVRSEPQPRTLAVAYFSCSARGLFEQVELPRPVRDRVMIDETPWVRPMVAILDEYHRLRIAIVDRGSAHFWELYQDELADLGTLRDRTLRKPDFAYGDREYETHNKVELLARKHYRKVVDQLAPDARNGLFDLLAVGGHPEELPEFTDFFPRELEERFAGTFAVDPHTVTRGVIKEEAAPILEKWERDEERQLVSDILERRATGLPTALGLTECLWGGTTAAIDHLLVQEAAQAPGVVCDESRYLAEAGDTCPICGRPTRKTPDVIDELVQTVMDEGGRIEHVLAETPLQEHLVMGRLRFPLPPME</sequence>
<dbReference type="InterPro" id="IPR041202">
    <property type="entry name" value="BaeRF_family10"/>
</dbReference>
<accession>A0ABX1S997</accession>
<organism evidence="1 2">
    <name type="scientific">Pseudonocardia acidicola</name>
    <dbReference type="NCBI Taxonomy" id="2724939"/>
    <lineage>
        <taxon>Bacteria</taxon>
        <taxon>Bacillati</taxon>
        <taxon>Actinomycetota</taxon>
        <taxon>Actinomycetes</taxon>
        <taxon>Pseudonocardiales</taxon>
        <taxon>Pseudonocardiaceae</taxon>
        <taxon>Pseudonocardia</taxon>
    </lineage>
</organism>
<evidence type="ECO:0008006" key="3">
    <source>
        <dbReference type="Google" id="ProtNLM"/>
    </source>
</evidence>
<protein>
    <recommendedName>
        <fullName evidence="3">Peptide chain release factor subunit 1</fullName>
    </recommendedName>
</protein>
<evidence type="ECO:0000313" key="1">
    <source>
        <dbReference type="EMBL" id="NMH96733.1"/>
    </source>
</evidence>
<evidence type="ECO:0000313" key="2">
    <source>
        <dbReference type="Proteomes" id="UP000820669"/>
    </source>
</evidence>
<name>A0ABX1S997_9PSEU</name>
<gene>
    <name evidence="1" type="ORF">HF526_05300</name>
</gene>
<dbReference type="RefSeq" id="WP_169380114.1">
    <property type="nucleotide sequence ID" value="NZ_JAAXLA010000006.1"/>
</dbReference>
<comment type="caution">
    <text evidence="1">The sequence shown here is derived from an EMBL/GenBank/DDBJ whole genome shotgun (WGS) entry which is preliminary data.</text>
</comment>
<dbReference type="InterPro" id="IPR042226">
    <property type="entry name" value="eFR1_2_sf"/>
</dbReference>
<reference evidence="1 2" key="1">
    <citation type="submission" date="2020-04" db="EMBL/GenBank/DDBJ databases">
        <authorList>
            <person name="Klaysubun C."/>
            <person name="Duangmal K."/>
            <person name="Lipun K."/>
        </authorList>
    </citation>
    <scope>NUCLEOTIDE SEQUENCE [LARGE SCALE GENOMIC DNA]</scope>
    <source>
        <strain evidence="1 2">K10HN5</strain>
    </source>
</reference>
<dbReference type="EMBL" id="JAAXLA010000006">
    <property type="protein sequence ID" value="NMH96733.1"/>
    <property type="molecule type" value="Genomic_DNA"/>
</dbReference>
<dbReference type="Gene3D" id="3.30.420.60">
    <property type="entry name" value="eRF1 domain 2"/>
    <property type="match status" value="1"/>
</dbReference>